<feature type="domain" description="IrrE N-terminal-like" evidence="1">
    <location>
        <begin position="20"/>
        <end position="111"/>
    </location>
</feature>
<dbReference type="EMBL" id="NOKQ01000128">
    <property type="protein sequence ID" value="OZS79484.1"/>
    <property type="molecule type" value="Genomic_DNA"/>
</dbReference>
<evidence type="ECO:0000259" key="1">
    <source>
        <dbReference type="Pfam" id="PF06114"/>
    </source>
</evidence>
<protein>
    <recommendedName>
        <fullName evidence="1">IrrE N-terminal-like domain-containing protein</fullName>
    </recommendedName>
</protein>
<comment type="caution">
    <text evidence="2">The sequence shown here is derived from an EMBL/GenBank/DDBJ whole genome shotgun (WGS) entry which is preliminary data.</text>
</comment>
<organism evidence="2 3">
    <name type="scientific">Tetzosporium hominis</name>
    <dbReference type="NCBI Taxonomy" id="2020506"/>
    <lineage>
        <taxon>Bacteria</taxon>
        <taxon>Bacillati</taxon>
        <taxon>Bacillota</taxon>
        <taxon>Bacilli</taxon>
        <taxon>Bacillales</taxon>
        <taxon>Caryophanaceae</taxon>
        <taxon>Tetzosporium</taxon>
    </lineage>
</organism>
<evidence type="ECO:0000313" key="3">
    <source>
        <dbReference type="Proteomes" id="UP000217065"/>
    </source>
</evidence>
<gene>
    <name evidence="2" type="ORF">CF394_00840</name>
</gene>
<dbReference type="RefSeq" id="WP_094941390.1">
    <property type="nucleotide sequence ID" value="NZ_NOKQ01000128.1"/>
</dbReference>
<name>A0A264W795_9BACL</name>
<dbReference type="InterPro" id="IPR010359">
    <property type="entry name" value="IrrE_HExxH"/>
</dbReference>
<evidence type="ECO:0000313" key="2">
    <source>
        <dbReference type="EMBL" id="OZS79484.1"/>
    </source>
</evidence>
<proteinExistence type="predicted"/>
<dbReference type="OrthoDB" id="1707128at2"/>
<dbReference type="Proteomes" id="UP000217065">
    <property type="component" value="Unassembled WGS sequence"/>
</dbReference>
<reference evidence="2 3" key="1">
    <citation type="submission" date="2017-07" db="EMBL/GenBank/DDBJ databases">
        <title>Tetzosporium hominis gen.nov. sp.nov.</title>
        <authorList>
            <person name="Tetz G."/>
            <person name="Tetz V."/>
        </authorList>
    </citation>
    <scope>NUCLEOTIDE SEQUENCE [LARGE SCALE GENOMIC DNA]</scope>
    <source>
        <strain evidence="2 3">VT-49</strain>
    </source>
</reference>
<dbReference type="AlphaFoldDB" id="A0A264W795"/>
<keyword evidence="3" id="KW-1185">Reference proteome</keyword>
<sequence>MRIEALMLEYPELTIREKKQMPKGLRGLNKGFQIFLNRDDSLYKKHFLLAEEIGHYETTAGDITMLDSISKIKAEMVARRWGYEKIISLDDLVSCFEKNHLTAEDVCHDFEIESDDLKVILDHYFDKYGPSVEHRGYIINFDPFIAINIKDLEGGEFI</sequence>
<accession>A0A264W795</accession>
<dbReference type="Pfam" id="PF06114">
    <property type="entry name" value="Peptidase_M78"/>
    <property type="match status" value="1"/>
</dbReference>